<name>A0A2P2J4A0_RHIMU</name>
<dbReference type="EMBL" id="GGEC01007828">
    <property type="protein sequence ID" value="MBW88311.1"/>
    <property type="molecule type" value="Transcribed_RNA"/>
</dbReference>
<organism evidence="1">
    <name type="scientific">Rhizophora mucronata</name>
    <name type="common">Asiatic mangrove</name>
    <dbReference type="NCBI Taxonomy" id="61149"/>
    <lineage>
        <taxon>Eukaryota</taxon>
        <taxon>Viridiplantae</taxon>
        <taxon>Streptophyta</taxon>
        <taxon>Embryophyta</taxon>
        <taxon>Tracheophyta</taxon>
        <taxon>Spermatophyta</taxon>
        <taxon>Magnoliopsida</taxon>
        <taxon>eudicotyledons</taxon>
        <taxon>Gunneridae</taxon>
        <taxon>Pentapetalae</taxon>
        <taxon>rosids</taxon>
        <taxon>fabids</taxon>
        <taxon>Malpighiales</taxon>
        <taxon>Rhizophoraceae</taxon>
        <taxon>Rhizophora</taxon>
    </lineage>
</organism>
<sequence length="40" mass="4133">MTARSAAGWLQKGKVNTTTWGFSSAAAVMATVFDCIGAPK</sequence>
<proteinExistence type="predicted"/>
<evidence type="ECO:0000313" key="1">
    <source>
        <dbReference type="EMBL" id="MBW88311.1"/>
    </source>
</evidence>
<accession>A0A2P2J4A0</accession>
<dbReference type="AlphaFoldDB" id="A0A2P2J4A0"/>
<reference evidence="1" key="1">
    <citation type="submission" date="2018-02" db="EMBL/GenBank/DDBJ databases">
        <title>Rhizophora mucronata_Transcriptome.</title>
        <authorList>
            <person name="Meera S.P."/>
            <person name="Sreeshan A."/>
            <person name="Augustine A."/>
        </authorList>
    </citation>
    <scope>NUCLEOTIDE SEQUENCE</scope>
    <source>
        <tissue evidence="1">Leaf</tissue>
    </source>
</reference>
<protein>
    <submittedName>
        <fullName evidence="1">Uncharacterized protein</fullName>
    </submittedName>
</protein>